<feature type="domain" description="Tripartite ATP-independent periplasmic transporters DctQ component" evidence="10">
    <location>
        <begin position="23"/>
        <end position="151"/>
    </location>
</feature>
<reference evidence="11 12" key="1">
    <citation type="submission" date="2023-07" db="EMBL/GenBank/DDBJ databases">
        <title>Genomic Encyclopedia of Type Strains, Phase IV (KMG-IV): sequencing the most valuable type-strain genomes for metagenomic binning, comparative biology and taxonomic classification.</title>
        <authorList>
            <person name="Goeker M."/>
        </authorList>
    </citation>
    <scope>NUCLEOTIDE SEQUENCE [LARGE SCALE GENOMIC DNA]</scope>
    <source>
        <strain evidence="11 12">DSM 22616</strain>
    </source>
</reference>
<accession>A0ABU0AWJ9</accession>
<dbReference type="Pfam" id="PF04290">
    <property type="entry name" value="DctQ"/>
    <property type="match status" value="1"/>
</dbReference>
<keyword evidence="5 9" id="KW-0812">Transmembrane</keyword>
<keyword evidence="2" id="KW-0813">Transport</keyword>
<dbReference type="InterPro" id="IPR007387">
    <property type="entry name" value="TRAP_DctQ"/>
</dbReference>
<dbReference type="RefSeq" id="WP_023055297.1">
    <property type="nucleotide sequence ID" value="NZ_JAUSTN010000011.1"/>
</dbReference>
<evidence type="ECO:0000256" key="2">
    <source>
        <dbReference type="ARBA" id="ARBA00022448"/>
    </source>
</evidence>
<evidence type="ECO:0000256" key="8">
    <source>
        <dbReference type="ARBA" id="ARBA00038436"/>
    </source>
</evidence>
<feature type="transmembrane region" description="Helical" evidence="9">
    <location>
        <begin position="127"/>
        <end position="148"/>
    </location>
</feature>
<comment type="caution">
    <text evidence="11">The sequence shown here is derived from an EMBL/GenBank/DDBJ whole genome shotgun (WGS) entry which is preliminary data.</text>
</comment>
<evidence type="ECO:0000256" key="3">
    <source>
        <dbReference type="ARBA" id="ARBA00022475"/>
    </source>
</evidence>
<proteinExistence type="inferred from homology"/>
<organism evidence="11 12">
    <name type="scientific">Peptoniphilus koenoeneniae</name>
    <dbReference type="NCBI Taxonomy" id="507751"/>
    <lineage>
        <taxon>Bacteria</taxon>
        <taxon>Bacillati</taxon>
        <taxon>Bacillota</taxon>
        <taxon>Tissierellia</taxon>
        <taxon>Tissierellales</taxon>
        <taxon>Peptoniphilaceae</taxon>
        <taxon>Peptoniphilus</taxon>
    </lineage>
</organism>
<feature type="transmembrane region" description="Helical" evidence="9">
    <location>
        <begin position="86"/>
        <end position="107"/>
    </location>
</feature>
<evidence type="ECO:0000256" key="6">
    <source>
        <dbReference type="ARBA" id="ARBA00022989"/>
    </source>
</evidence>
<feature type="transmembrane region" description="Helical" evidence="9">
    <location>
        <begin position="12"/>
        <end position="35"/>
    </location>
</feature>
<dbReference type="PANTHER" id="PTHR35011">
    <property type="entry name" value="2,3-DIKETO-L-GULONATE TRAP TRANSPORTER SMALL PERMEASE PROTEIN YIAM"/>
    <property type="match status" value="1"/>
</dbReference>
<dbReference type="InterPro" id="IPR055348">
    <property type="entry name" value="DctQ"/>
</dbReference>
<keyword evidence="3" id="KW-1003">Cell membrane</keyword>
<comment type="similarity">
    <text evidence="8">Belongs to the TRAP transporter small permease family.</text>
</comment>
<evidence type="ECO:0000313" key="11">
    <source>
        <dbReference type="EMBL" id="MDQ0275650.1"/>
    </source>
</evidence>
<sequence length="166" mass="19111">MKKLDSFLDKVLSVITVILYMAMIIVVLMQIAARYMPSLTLSWTEELTRFIFVFIIALGAPLSLKYNAFADVDLIYEKFPKNAKKICIFIDFLLISIFLGIVIYSGYLFTTLGGRSVSPAMRWPMFIHHSTILFFGIFSLFYSVLKLIDFLKDSDKSLEQFDITQD</sequence>
<evidence type="ECO:0000256" key="1">
    <source>
        <dbReference type="ARBA" id="ARBA00004429"/>
    </source>
</evidence>
<evidence type="ECO:0000313" key="12">
    <source>
        <dbReference type="Proteomes" id="UP001236559"/>
    </source>
</evidence>
<evidence type="ECO:0000256" key="4">
    <source>
        <dbReference type="ARBA" id="ARBA00022519"/>
    </source>
</evidence>
<evidence type="ECO:0000256" key="7">
    <source>
        <dbReference type="ARBA" id="ARBA00023136"/>
    </source>
</evidence>
<comment type="subcellular location">
    <subcellularLocation>
        <location evidence="1">Cell inner membrane</location>
        <topology evidence="1">Multi-pass membrane protein</topology>
    </subcellularLocation>
</comment>
<name>A0ABU0AWJ9_9FIRM</name>
<feature type="transmembrane region" description="Helical" evidence="9">
    <location>
        <begin position="47"/>
        <end position="66"/>
    </location>
</feature>
<gene>
    <name evidence="11" type="ORF">J2S72_001686</name>
</gene>
<keyword evidence="12" id="KW-1185">Reference proteome</keyword>
<keyword evidence="7 9" id="KW-0472">Membrane</keyword>
<evidence type="ECO:0000256" key="9">
    <source>
        <dbReference type="SAM" id="Phobius"/>
    </source>
</evidence>
<evidence type="ECO:0000259" key="10">
    <source>
        <dbReference type="Pfam" id="PF04290"/>
    </source>
</evidence>
<protein>
    <submittedName>
        <fullName evidence="11">TRAP-type C4-dicarboxylate transport system permease small subunit</fullName>
    </submittedName>
</protein>
<keyword evidence="4" id="KW-0997">Cell inner membrane</keyword>
<keyword evidence="6 9" id="KW-1133">Transmembrane helix</keyword>
<evidence type="ECO:0000256" key="5">
    <source>
        <dbReference type="ARBA" id="ARBA00022692"/>
    </source>
</evidence>
<dbReference type="Proteomes" id="UP001236559">
    <property type="component" value="Unassembled WGS sequence"/>
</dbReference>
<dbReference type="EMBL" id="JAUSTN010000011">
    <property type="protein sequence ID" value="MDQ0275650.1"/>
    <property type="molecule type" value="Genomic_DNA"/>
</dbReference>